<dbReference type="PANTHER" id="PTHR46754">
    <property type="entry name" value="MKI67 FHA DOMAIN-INTERACTING NUCLEOLAR PHOSPHOPROTEIN"/>
    <property type="match status" value="1"/>
</dbReference>
<keyword evidence="2 4" id="KW-0694">RNA-binding</keyword>
<comment type="subcellular location">
    <subcellularLocation>
        <location evidence="1">Nucleus</location>
        <location evidence="1">Nucleolus</location>
    </subcellularLocation>
</comment>
<dbReference type="AlphaFoldDB" id="A0A2A2JQ02"/>
<dbReference type="CDD" id="cd12307">
    <property type="entry name" value="RRM_NIFK_like"/>
    <property type="match status" value="1"/>
</dbReference>
<evidence type="ECO:0000256" key="1">
    <source>
        <dbReference type="ARBA" id="ARBA00004604"/>
    </source>
</evidence>
<dbReference type="GO" id="GO:0003723">
    <property type="term" value="F:RNA binding"/>
    <property type="evidence" value="ECO:0007669"/>
    <property type="project" value="UniProtKB-UniRule"/>
</dbReference>
<evidence type="ECO:0000259" key="6">
    <source>
        <dbReference type="PROSITE" id="PS50102"/>
    </source>
</evidence>
<keyword evidence="8" id="KW-1185">Reference proteome</keyword>
<name>A0A2A2JQ02_9BILA</name>
<dbReference type="Gene3D" id="3.30.70.330">
    <property type="match status" value="1"/>
</dbReference>
<evidence type="ECO:0000313" key="7">
    <source>
        <dbReference type="EMBL" id="PAV63798.1"/>
    </source>
</evidence>
<dbReference type="PROSITE" id="PS50102">
    <property type="entry name" value="RRM"/>
    <property type="match status" value="1"/>
</dbReference>
<evidence type="ECO:0000313" key="8">
    <source>
        <dbReference type="Proteomes" id="UP000218231"/>
    </source>
</evidence>
<dbReference type="InterPro" id="IPR035979">
    <property type="entry name" value="RBD_domain_sf"/>
</dbReference>
<accession>A0A2A2JQ02</accession>
<dbReference type="OrthoDB" id="21467at2759"/>
<evidence type="ECO:0000256" key="2">
    <source>
        <dbReference type="ARBA" id="ARBA00022884"/>
    </source>
</evidence>
<dbReference type="GO" id="GO:0005730">
    <property type="term" value="C:nucleolus"/>
    <property type="evidence" value="ECO:0007669"/>
    <property type="project" value="UniProtKB-SubCell"/>
</dbReference>
<keyword evidence="3" id="KW-0539">Nucleus</keyword>
<gene>
    <name evidence="7" type="ORF">WR25_26308</name>
</gene>
<feature type="domain" description="RRM" evidence="6">
    <location>
        <begin position="88"/>
        <end position="166"/>
    </location>
</feature>
<dbReference type="SUPFAM" id="SSF54928">
    <property type="entry name" value="RNA-binding domain, RBD"/>
    <property type="match status" value="1"/>
</dbReference>
<feature type="compositionally biased region" description="Basic residues" evidence="5">
    <location>
        <begin position="1"/>
        <end position="10"/>
    </location>
</feature>
<sequence length="242" mass="27773">MTGDKKRKRTGVMEAKEADKVKEVEKPKAESKEEKQEPRPKRTKQKVERYFDKKEKTQETGTSIQSTGPSNSKSEKKKTNKRRARPIYVLKISSIPYGFFEKQLLKYFLQFGQVIRVRVSRNKKTGNHRGWAYVGFDDKTVAEIAAETMDGYLMFNKRLSCRVMDAPPLCMKSGPRLVSVPSKRGTTIKDAKKRLKQQTEQNETKAQKRRSKSLEAAQLRLKAAGIEYDLPVPSSSKEKPQK</sequence>
<dbReference type="Proteomes" id="UP000218231">
    <property type="component" value="Unassembled WGS sequence"/>
</dbReference>
<reference evidence="7 8" key="1">
    <citation type="journal article" date="2017" name="Curr. Biol.">
        <title>Genome architecture and evolution of a unichromosomal asexual nematode.</title>
        <authorList>
            <person name="Fradin H."/>
            <person name="Zegar C."/>
            <person name="Gutwein M."/>
            <person name="Lucas J."/>
            <person name="Kovtun M."/>
            <person name="Corcoran D."/>
            <person name="Baugh L.R."/>
            <person name="Kiontke K."/>
            <person name="Gunsalus K."/>
            <person name="Fitch D.H."/>
            <person name="Piano F."/>
        </authorList>
    </citation>
    <scope>NUCLEOTIDE SEQUENCE [LARGE SCALE GENOMIC DNA]</scope>
    <source>
        <strain evidence="7">PF1309</strain>
    </source>
</reference>
<evidence type="ECO:0000256" key="3">
    <source>
        <dbReference type="ARBA" id="ARBA00023242"/>
    </source>
</evidence>
<dbReference type="EMBL" id="LIAE01010292">
    <property type="protein sequence ID" value="PAV63798.1"/>
    <property type="molecule type" value="Genomic_DNA"/>
</dbReference>
<proteinExistence type="predicted"/>
<feature type="region of interest" description="Disordered" evidence="5">
    <location>
        <begin position="1"/>
        <end position="82"/>
    </location>
</feature>
<dbReference type="Pfam" id="PF00076">
    <property type="entry name" value="RRM_1"/>
    <property type="match status" value="1"/>
</dbReference>
<feature type="region of interest" description="Disordered" evidence="5">
    <location>
        <begin position="192"/>
        <end position="214"/>
    </location>
</feature>
<protein>
    <recommendedName>
        <fullName evidence="6">RRM domain-containing protein</fullName>
    </recommendedName>
</protein>
<feature type="compositionally biased region" description="Polar residues" evidence="5">
    <location>
        <begin position="59"/>
        <end position="69"/>
    </location>
</feature>
<dbReference type="InterPro" id="IPR012677">
    <property type="entry name" value="Nucleotide-bd_a/b_plait_sf"/>
</dbReference>
<organism evidence="7 8">
    <name type="scientific">Diploscapter pachys</name>
    <dbReference type="NCBI Taxonomy" id="2018661"/>
    <lineage>
        <taxon>Eukaryota</taxon>
        <taxon>Metazoa</taxon>
        <taxon>Ecdysozoa</taxon>
        <taxon>Nematoda</taxon>
        <taxon>Chromadorea</taxon>
        <taxon>Rhabditida</taxon>
        <taxon>Rhabditina</taxon>
        <taxon>Rhabditomorpha</taxon>
        <taxon>Rhabditoidea</taxon>
        <taxon>Rhabditidae</taxon>
        <taxon>Diploscapter</taxon>
    </lineage>
</organism>
<dbReference type="STRING" id="2018661.A0A2A2JQ02"/>
<evidence type="ECO:0000256" key="5">
    <source>
        <dbReference type="SAM" id="MobiDB-lite"/>
    </source>
</evidence>
<dbReference type="InterPro" id="IPR000504">
    <property type="entry name" value="RRM_dom"/>
</dbReference>
<feature type="compositionally biased region" description="Basic and acidic residues" evidence="5">
    <location>
        <begin position="14"/>
        <end position="58"/>
    </location>
</feature>
<evidence type="ECO:0000256" key="4">
    <source>
        <dbReference type="PROSITE-ProRule" id="PRU00176"/>
    </source>
</evidence>
<dbReference type="SMART" id="SM00360">
    <property type="entry name" value="RRM"/>
    <property type="match status" value="1"/>
</dbReference>
<comment type="caution">
    <text evidence="7">The sequence shown here is derived from an EMBL/GenBank/DDBJ whole genome shotgun (WGS) entry which is preliminary data.</text>
</comment>